<evidence type="ECO:0000256" key="1">
    <source>
        <dbReference type="ARBA" id="ARBA00001947"/>
    </source>
</evidence>
<comment type="caution">
    <text evidence="9">The sequence shown here is derived from an EMBL/GenBank/DDBJ whole genome shotgun (WGS) entry which is preliminary data.</text>
</comment>
<evidence type="ECO:0000256" key="4">
    <source>
        <dbReference type="ARBA" id="ARBA00022723"/>
    </source>
</evidence>
<dbReference type="RefSeq" id="WP_310032371.1">
    <property type="nucleotide sequence ID" value="NZ_JAVDRL010000007.1"/>
</dbReference>
<comment type="cofactor">
    <cofactor evidence="1">
        <name>Zn(2+)</name>
        <dbReference type="ChEBI" id="CHEBI:29105"/>
    </cofactor>
</comment>
<evidence type="ECO:0000256" key="2">
    <source>
        <dbReference type="ARBA" id="ARBA00006676"/>
    </source>
</evidence>
<dbReference type="InterPro" id="IPR032466">
    <property type="entry name" value="Metal_Hydrolase"/>
</dbReference>
<evidence type="ECO:0000256" key="3">
    <source>
        <dbReference type="ARBA" id="ARBA00012784"/>
    </source>
</evidence>
<keyword evidence="7" id="KW-0732">Signal</keyword>
<evidence type="ECO:0000313" key="10">
    <source>
        <dbReference type="Proteomes" id="UP001262754"/>
    </source>
</evidence>
<protein>
    <recommendedName>
        <fullName evidence="3">adenosine deaminase</fullName>
        <ecNumber evidence="3">3.5.4.4</ecNumber>
    </recommendedName>
</protein>
<evidence type="ECO:0000313" key="9">
    <source>
        <dbReference type="EMBL" id="MDR6532036.1"/>
    </source>
</evidence>
<dbReference type="EC" id="3.5.4.4" evidence="3"/>
<name>A0ABU1N258_9CAUL</name>
<dbReference type="Gene3D" id="3.20.20.140">
    <property type="entry name" value="Metal-dependent hydrolases"/>
    <property type="match status" value="1"/>
</dbReference>
<keyword evidence="10" id="KW-1185">Reference proteome</keyword>
<dbReference type="EMBL" id="JAVDRL010000007">
    <property type="protein sequence ID" value="MDR6532036.1"/>
    <property type="molecule type" value="Genomic_DNA"/>
</dbReference>
<dbReference type="PANTHER" id="PTHR11409">
    <property type="entry name" value="ADENOSINE DEAMINASE"/>
    <property type="match status" value="1"/>
</dbReference>
<evidence type="ECO:0000256" key="6">
    <source>
        <dbReference type="ARBA" id="ARBA00022833"/>
    </source>
</evidence>
<feature type="chain" id="PRO_5046904062" description="adenosine deaminase" evidence="7">
    <location>
        <begin position="24"/>
        <end position="514"/>
    </location>
</feature>
<dbReference type="InterPro" id="IPR006330">
    <property type="entry name" value="Ado/ade_deaminase"/>
</dbReference>
<feature type="domain" description="Adenosine deaminase" evidence="8">
    <location>
        <begin position="280"/>
        <end position="465"/>
    </location>
</feature>
<dbReference type="Proteomes" id="UP001262754">
    <property type="component" value="Unassembled WGS sequence"/>
</dbReference>
<evidence type="ECO:0000256" key="5">
    <source>
        <dbReference type="ARBA" id="ARBA00022801"/>
    </source>
</evidence>
<sequence length="514" mass="54149">MIGAKRLAGAALGALLLAGSAQAAQAAQKAAQKAAGSPEARTAARFEAVARNRAQLRLFLRAMPKGGDLHNHLVGAAYAEDFLAWADADGLCVTTGPLPAIAAGPCDAPGKVSAKDLGKTNPALYSRAINALSMRSYHPGADGALPSGHDQFFSTFARFGTVTDGNLPGLLAVARDQAAGDHVGYVETSVNPSAMYDLVNPVRNAPWDGDMAKALAALEPGIPAMTAKARQQFDAAEAEADRRQGCLAQKPRTGPCAVVLGYQAFAVRILPPSVVFAQLTAAFALARADPRFVGVNIVAPEDDPTSLADYALHMRMLQFLHARYPDVKLSLHAGELTLGLVPPRDLRFHIRQAVETAGARRIGHGVDIAYEDDAPALLARMARDKVAVEVNLTSNDVILGVKGGDHPLALYRQAGVPFVLSTDDEGVSRIDLTNEYLRAVTEQGLGYADLKAAARASLDYAFLPGPSLWAAPRTPVAACARSGPACDAFLAGSRKAAAQWRLERELEAFEAGPR</sequence>
<dbReference type="InterPro" id="IPR001365">
    <property type="entry name" value="A_deaminase_dom"/>
</dbReference>
<proteinExistence type="inferred from homology"/>
<evidence type="ECO:0000256" key="7">
    <source>
        <dbReference type="SAM" id="SignalP"/>
    </source>
</evidence>
<dbReference type="PANTHER" id="PTHR11409:SF43">
    <property type="entry name" value="ADENOSINE DEAMINASE"/>
    <property type="match status" value="1"/>
</dbReference>
<keyword evidence="6" id="KW-0862">Zinc</keyword>
<organism evidence="9 10">
    <name type="scientific">Caulobacter rhizosphaerae</name>
    <dbReference type="NCBI Taxonomy" id="2010972"/>
    <lineage>
        <taxon>Bacteria</taxon>
        <taxon>Pseudomonadati</taxon>
        <taxon>Pseudomonadota</taxon>
        <taxon>Alphaproteobacteria</taxon>
        <taxon>Caulobacterales</taxon>
        <taxon>Caulobacteraceae</taxon>
        <taxon>Caulobacter</taxon>
    </lineage>
</organism>
<dbReference type="GO" id="GO:0016787">
    <property type="term" value="F:hydrolase activity"/>
    <property type="evidence" value="ECO:0007669"/>
    <property type="project" value="UniProtKB-KW"/>
</dbReference>
<keyword evidence="5 9" id="KW-0378">Hydrolase</keyword>
<evidence type="ECO:0000259" key="8">
    <source>
        <dbReference type="Pfam" id="PF00962"/>
    </source>
</evidence>
<keyword evidence="4" id="KW-0479">Metal-binding</keyword>
<reference evidence="9 10" key="1">
    <citation type="submission" date="2023-07" db="EMBL/GenBank/DDBJ databases">
        <title>Sorghum-associated microbial communities from plants grown in Nebraska, USA.</title>
        <authorList>
            <person name="Schachtman D."/>
        </authorList>
    </citation>
    <scope>NUCLEOTIDE SEQUENCE [LARGE SCALE GENOMIC DNA]</scope>
    <source>
        <strain evidence="9 10">DS2154</strain>
    </source>
</reference>
<dbReference type="SUPFAM" id="SSF51556">
    <property type="entry name" value="Metallo-dependent hydrolases"/>
    <property type="match status" value="1"/>
</dbReference>
<accession>A0ABU1N258</accession>
<dbReference type="Pfam" id="PF00962">
    <property type="entry name" value="A_deaminase"/>
    <property type="match status" value="1"/>
</dbReference>
<comment type="similarity">
    <text evidence="2">Belongs to the metallo-dependent hydrolases superfamily. Adenosine and AMP deaminases family.</text>
</comment>
<feature type="signal peptide" evidence="7">
    <location>
        <begin position="1"/>
        <end position="23"/>
    </location>
</feature>
<gene>
    <name evidence="9" type="ORF">J2800_002789</name>
</gene>